<evidence type="ECO:0008006" key="5">
    <source>
        <dbReference type="Google" id="ProtNLM"/>
    </source>
</evidence>
<feature type="transmembrane region" description="Helical" evidence="2">
    <location>
        <begin position="12"/>
        <end position="30"/>
    </location>
</feature>
<keyword evidence="2" id="KW-0812">Transmembrane</keyword>
<dbReference type="AlphaFoldDB" id="A0A1L6ZLG8"/>
<dbReference type="RefSeq" id="WP_075623132.1">
    <property type="nucleotide sequence ID" value="NZ_CP015607.1"/>
</dbReference>
<sequence>MKEWFKENKWIFVGGIVIVAAILTPLILFIVRNHLDQKTFEALGPVGDFFGGTTVGLLTLASMLFVIASISMQRKQLNMQQDELKMQREELAKTREEFELTNKTLTKQQFESTFFNMINLHHNLLKDLEEGRSYFNETYKLLESEYKITVKEYWGNNLIYLENHEPDKLKHLLRAFCLNNWKVNHLEHLLQETRYSEFMENNLFKEIESQNEQYYISTIENFKAKFEERSIDYWITTCIDDTNVLDYFLGINSMRLSFSTINGLKYLISNISFFESFDDEWTIEYIKQIRKETFLKPLLPLKRLVYEKVYDLKEEQIGHYYRNLYRIVRFIQDEHFSTDQEENENEKKKYRGILRAQLSSMELLMLFYNVVYSKKGEKFREILKGTNFFDDHIIESKFLWANDKEELAALK</sequence>
<evidence type="ECO:0000313" key="4">
    <source>
        <dbReference type="Proteomes" id="UP000185426"/>
    </source>
</evidence>
<dbReference type="EMBL" id="CP015607">
    <property type="protein sequence ID" value="APT47376.1"/>
    <property type="molecule type" value="Genomic_DNA"/>
</dbReference>
<name>A0A1L6ZLG8_BACIA</name>
<evidence type="ECO:0000313" key="3">
    <source>
        <dbReference type="EMBL" id="APT47376.1"/>
    </source>
</evidence>
<organism evidence="3 4">
    <name type="scientific">Bacillus safensis</name>
    <dbReference type="NCBI Taxonomy" id="561879"/>
    <lineage>
        <taxon>Bacteria</taxon>
        <taxon>Bacillati</taxon>
        <taxon>Bacillota</taxon>
        <taxon>Bacilli</taxon>
        <taxon>Bacillales</taxon>
        <taxon>Bacillaceae</taxon>
        <taxon>Bacillus</taxon>
    </lineage>
</organism>
<keyword evidence="2" id="KW-0472">Membrane</keyword>
<protein>
    <recommendedName>
        <fullName evidence="5">Phage abortive infection protein</fullName>
    </recommendedName>
</protein>
<proteinExistence type="predicted"/>
<feature type="coiled-coil region" evidence="1">
    <location>
        <begin position="70"/>
        <end position="108"/>
    </location>
</feature>
<reference evidence="3 4" key="1">
    <citation type="submission" date="2016-05" db="EMBL/GenBank/DDBJ databases">
        <title>Complete Genome and Methylome Analysis of Psychrotrophic Bacterial Isolates from Antarctic Lake Untersee.</title>
        <authorList>
            <person name="Fomenkov A."/>
            <person name="Akimov V.N."/>
            <person name="Vasilyeva L.V."/>
            <person name="Andersen D."/>
            <person name="Vincze T."/>
            <person name="Roberts R.J."/>
        </authorList>
    </citation>
    <scope>NUCLEOTIDE SEQUENCE [LARGE SCALE GENOMIC DNA]</scope>
    <source>
        <strain evidence="3 4">U14-5</strain>
    </source>
</reference>
<gene>
    <name evidence="3" type="ORF">BSA145_16765</name>
</gene>
<dbReference type="InterPro" id="IPR031709">
    <property type="entry name" value="PutAbiC"/>
</dbReference>
<dbReference type="Proteomes" id="UP000185426">
    <property type="component" value="Chromosome"/>
</dbReference>
<keyword evidence="2" id="KW-1133">Transmembrane helix</keyword>
<keyword evidence="1" id="KW-0175">Coiled coil</keyword>
<feature type="transmembrane region" description="Helical" evidence="2">
    <location>
        <begin position="50"/>
        <end position="70"/>
    </location>
</feature>
<evidence type="ECO:0000256" key="2">
    <source>
        <dbReference type="SAM" id="Phobius"/>
    </source>
</evidence>
<evidence type="ECO:0000256" key="1">
    <source>
        <dbReference type="SAM" id="Coils"/>
    </source>
</evidence>
<dbReference type="Pfam" id="PF16872">
    <property type="entry name" value="putAbiC"/>
    <property type="match status" value="1"/>
</dbReference>
<accession>A0A1L6ZLG8</accession>